<evidence type="ECO:0000256" key="3">
    <source>
        <dbReference type="ARBA" id="ARBA00023242"/>
    </source>
</evidence>
<evidence type="ECO:0000256" key="1">
    <source>
        <dbReference type="ARBA" id="ARBA00004123"/>
    </source>
</evidence>
<accession>A0ABP0FFP4</accession>
<proteinExistence type="predicted"/>
<dbReference type="SUPFAM" id="SSF46785">
    <property type="entry name" value="Winged helix' DNA-binding domain"/>
    <property type="match status" value="1"/>
</dbReference>
<dbReference type="PANTHER" id="PTHR11829">
    <property type="entry name" value="FORKHEAD BOX PROTEIN"/>
    <property type="match status" value="1"/>
</dbReference>
<evidence type="ECO:0000313" key="7">
    <source>
        <dbReference type="EMBL" id="CAK8677713.1"/>
    </source>
</evidence>
<dbReference type="InterPro" id="IPR018122">
    <property type="entry name" value="TF_fork_head_CS_1"/>
</dbReference>
<feature type="region of interest" description="Disordered" evidence="5">
    <location>
        <begin position="148"/>
        <end position="186"/>
    </location>
</feature>
<dbReference type="Pfam" id="PF00250">
    <property type="entry name" value="Forkhead"/>
    <property type="match status" value="1"/>
</dbReference>
<dbReference type="InterPro" id="IPR001766">
    <property type="entry name" value="Fork_head_dom"/>
</dbReference>
<comment type="subcellular location">
    <subcellularLocation>
        <location evidence="1 4">Nucleus</location>
    </subcellularLocation>
</comment>
<name>A0ABP0FFP4_CLALP</name>
<dbReference type="InterPro" id="IPR030456">
    <property type="entry name" value="TF_fork_head_CS_2"/>
</dbReference>
<keyword evidence="2 4" id="KW-0238">DNA-binding</keyword>
<comment type="caution">
    <text evidence="7">The sequence shown here is derived from an EMBL/GenBank/DDBJ whole genome shotgun (WGS) entry which is preliminary data.</text>
</comment>
<feature type="DNA-binding region" description="Fork-head" evidence="4">
    <location>
        <begin position="50"/>
        <end position="135"/>
    </location>
</feature>
<evidence type="ECO:0000256" key="2">
    <source>
        <dbReference type="ARBA" id="ARBA00023125"/>
    </source>
</evidence>
<keyword evidence="3 4" id="KW-0539">Nucleus</keyword>
<dbReference type="EMBL" id="CAWYQH010000046">
    <property type="protein sequence ID" value="CAK8677713.1"/>
    <property type="molecule type" value="Genomic_DNA"/>
</dbReference>
<evidence type="ECO:0000256" key="4">
    <source>
        <dbReference type="PROSITE-ProRule" id="PRU00089"/>
    </source>
</evidence>
<dbReference type="InterPro" id="IPR036388">
    <property type="entry name" value="WH-like_DNA-bd_sf"/>
</dbReference>
<evidence type="ECO:0000259" key="6">
    <source>
        <dbReference type="PROSITE" id="PS50039"/>
    </source>
</evidence>
<sequence>MKISINQTSNLLDDIPTPSYATAKKNSRSEREFTVVAEGMRKWKTVTDRRPPYSYIALIAMAIHSSEEKKRTLSGIYWFISTNFPYYRRSHKAWQNSIRHNLSLNACFEKMPRKLTDPPGKGHFWTFAKDSPDIFALFETNVDDFDDKASCTSPTESSPLSSEDPANKPFPPPYSSPPRDQSLSDDVSHLKDGATITTTACDRGTQSRFRTFDSTARVAGNFPEMKPSRKRTNFSIDFLLNFPSKKAKTSCEDSEQKATDIIASQRRHSHSQMGDLDHIKEIYSRNDERSKSGVPLIPFPLEAINLRKRRDSNCYLENAQSHAGTCLAGKQSFRLSLDKNVLLEPSSAFNTSHQVLPDLLRTCDCLCPSSLYPLSAGYRCYGFSRFHQPTACACNCGGNRAVSDHLYSHFDRLWLKAATHPILNGLPGLPYYLNNNWLGQMDQQSRYYHSNFMLSEKTI</sequence>
<dbReference type="PRINTS" id="PR00053">
    <property type="entry name" value="FORKHEAD"/>
</dbReference>
<dbReference type="Gene3D" id="1.10.10.10">
    <property type="entry name" value="Winged helix-like DNA-binding domain superfamily/Winged helix DNA-binding domain"/>
    <property type="match status" value="1"/>
</dbReference>
<gene>
    <name evidence="7" type="ORF">CVLEPA_LOCUS7711</name>
</gene>
<dbReference type="PANTHER" id="PTHR11829:SF343">
    <property type="entry name" value="FORK-HEAD DOMAIN-CONTAINING PROTEIN"/>
    <property type="match status" value="1"/>
</dbReference>
<feature type="domain" description="Fork-head" evidence="6">
    <location>
        <begin position="50"/>
        <end position="135"/>
    </location>
</feature>
<dbReference type="Proteomes" id="UP001642483">
    <property type="component" value="Unassembled WGS sequence"/>
</dbReference>
<dbReference type="InterPro" id="IPR050211">
    <property type="entry name" value="FOX_domain-containing"/>
</dbReference>
<dbReference type="InterPro" id="IPR036390">
    <property type="entry name" value="WH_DNA-bd_sf"/>
</dbReference>
<evidence type="ECO:0000313" key="8">
    <source>
        <dbReference type="Proteomes" id="UP001642483"/>
    </source>
</evidence>
<organism evidence="7 8">
    <name type="scientific">Clavelina lepadiformis</name>
    <name type="common">Light-bulb sea squirt</name>
    <name type="synonym">Ascidia lepadiformis</name>
    <dbReference type="NCBI Taxonomy" id="159417"/>
    <lineage>
        <taxon>Eukaryota</taxon>
        <taxon>Metazoa</taxon>
        <taxon>Chordata</taxon>
        <taxon>Tunicata</taxon>
        <taxon>Ascidiacea</taxon>
        <taxon>Aplousobranchia</taxon>
        <taxon>Clavelinidae</taxon>
        <taxon>Clavelina</taxon>
    </lineage>
</organism>
<dbReference type="PROSITE" id="PS50039">
    <property type="entry name" value="FORK_HEAD_3"/>
    <property type="match status" value="1"/>
</dbReference>
<keyword evidence="8" id="KW-1185">Reference proteome</keyword>
<evidence type="ECO:0000256" key="5">
    <source>
        <dbReference type="SAM" id="MobiDB-lite"/>
    </source>
</evidence>
<reference evidence="7 8" key="1">
    <citation type="submission" date="2024-02" db="EMBL/GenBank/DDBJ databases">
        <authorList>
            <person name="Daric V."/>
            <person name="Darras S."/>
        </authorList>
    </citation>
    <scope>NUCLEOTIDE SEQUENCE [LARGE SCALE GENOMIC DNA]</scope>
</reference>
<dbReference type="CDD" id="cd00059">
    <property type="entry name" value="FH_FOX"/>
    <property type="match status" value="1"/>
</dbReference>
<protein>
    <recommendedName>
        <fullName evidence="6">Fork-head domain-containing protein</fullName>
    </recommendedName>
</protein>
<feature type="compositionally biased region" description="Low complexity" evidence="5">
    <location>
        <begin position="150"/>
        <end position="163"/>
    </location>
</feature>
<dbReference type="PROSITE" id="PS00657">
    <property type="entry name" value="FORK_HEAD_1"/>
    <property type="match status" value="1"/>
</dbReference>
<dbReference type="SMART" id="SM00339">
    <property type="entry name" value="FH"/>
    <property type="match status" value="1"/>
</dbReference>
<dbReference type="PROSITE" id="PS00658">
    <property type="entry name" value="FORK_HEAD_2"/>
    <property type="match status" value="1"/>
</dbReference>